<feature type="transmembrane region" description="Helical" evidence="13">
    <location>
        <begin position="117"/>
        <end position="138"/>
    </location>
</feature>
<keyword evidence="6" id="KW-0808">Transferase</keyword>
<protein>
    <recommendedName>
        <fullName evidence="12 13">Protein-S-isoprenylcysteine O-methyltransferase</fullName>
        <ecNumber evidence="4 13">2.1.1.100</ecNumber>
    </recommendedName>
</protein>
<organism evidence="14">
    <name type="scientific">Moina brachiata</name>
    <dbReference type="NCBI Taxonomy" id="675436"/>
    <lineage>
        <taxon>Eukaryota</taxon>
        <taxon>Metazoa</taxon>
        <taxon>Ecdysozoa</taxon>
        <taxon>Arthropoda</taxon>
        <taxon>Crustacea</taxon>
        <taxon>Branchiopoda</taxon>
        <taxon>Diplostraca</taxon>
        <taxon>Cladocera</taxon>
        <taxon>Anomopoda</taxon>
        <taxon>Moinidae</taxon>
        <taxon>Moina</taxon>
    </lineage>
</organism>
<gene>
    <name evidence="14" type="primary">EOG090X0CFU</name>
</gene>
<feature type="transmembrane region" description="Helical" evidence="13">
    <location>
        <begin position="84"/>
        <end position="110"/>
    </location>
</feature>
<reference evidence="14" key="1">
    <citation type="submission" date="2018-08" db="EMBL/GenBank/DDBJ databases">
        <authorList>
            <person name="Cornetti L."/>
        </authorList>
    </citation>
    <scope>NUCLEOTIDE SEQUENCE</scope>
    <source>
        <strain evidence="14">DE-FRO-2-1</strain>
    </source>
</reference>
<dbReference type="EMBL" id="LR023614">
    <property type="protein sequence ID" value="SVE93233.1"/>
    <property type="molecule type" value="mRNA"/>
</dbReference>
<feature type="transmembrane region" description="Helical" evidence="13">
    <location>
        <begin position="208"/>
        <end position="225"/>
    </location>
</feature>
<dbReference type="GO" id="GO:0004671">
    <property type="term" value="F:protein C-terminal S-isoprenylcysteine carboxyl O-methyltransferase activity"/>
    <property type="evidence" value="ECO:0007669"/>
    <property type="project" value="UniProtKB-EC"/>
</dbReference>
<keyword evidence="5 13" id="KW-0489">Methyltransferase</keyword>
<keyword evidence="13" id="KW-0256">Endoplasmic reticulum</keyword>
<comment type="subcellular location">
    <subcellularLocation>
        <location evidence="13">Endoplasmic reticulum membrane</location>
        <topology evidence="13">Multi-pass membrane protein</topology>
    </subcellularLocation>
    <subcellularLocation>
        <location evidence="2">Membrane</location>
        <topology evidence="2">Multi-pass membrane protein</topology>
    </subcellularLocation>
</comment>
<evidence type="ECO:0000313" key="14">
    <source>
        <dbReference type="EMBL" id="SVE93233.1"/>
    </source>
</evidence>
<dbReference type="Gene3D" id="1.20.120.1630">
    <property type="match status" value="1"/>
</dbReference>
<evidence type="ECO:0000256" key="13">
    <source>
        <dbReference type="RuleBase" id="RU362022"/>
    </source>
</evidence>
<comment type="similarity">
    <text evidence="3 13">Belongs to the class VI-like SAM-binding methyltransferase superfamily. Isoprenylcysteine carboxyl methyltransferase family.</text>
</comment>
<name>A0A4Y7NK20_9CRUS</name>
<feature type="transmembrane region" description="Helical" evidence="13">
    <location>
        <begin position="54"/>
        <end position="72"/>
    </location>
</feature>
<dbReference type="InterPro" id="IPR009423">
    <property type="entry name" value="NDUC2"/>
</dbReference>
<proteinExistence type="evidence at transcript level"/>
<evidence type="ECO:0000256" key="11">
    <source>
        <dbReference type="ARBA" id="ARBA00023572"/>
    </source>
</evidence>
<comment type="function">
    <text evidence="11">Catalyzes the post-translational methylation of isoprenylated C-terminal cysteine residues.</text>
</comment>
<evidence type="ECO:0000256" key="8">
    <source>
        <dbReference type="ARBA" id="ARBA00022692"/>
    </source>
</evidence>
<evidence type="ECO:0000256" key="3">
    <source>
        <dbReference type="ARBA" id="ARBA00009140"/>
    </source>
</evidence>
<evidence type="ECO:0000256" key="9">
    <source>
        <dbReference type="ARBA" id="ARBA00022989"/>
    </source>
</evidence>
<evidence type="ECO:0000256" key="1">
    <source>
        <dbReference type="ARBA" id="ARBA00001450"/>
    </source>
</evidence>
<keyword evidence="7 13" id="KW-0949">S-adenosyl-L-methionine</keyword>
<evidence type="ECO:0000256" key="12">
    <source>
        <dbReference type="ARBA" id="ARBA00023656"/>
    </source>
</evidence>
<keyword evidence="9 13" id="KW-1133">Transmembrane helix</keyword>
<feature type="transmembrane region" description="Helical" evidence="13">
    <location>
        <begin position="268"/>
        <end position="291"/>
    </location>
</feature>
<dbReference type="Pfam" id="PF04140">
    <property type="entry name" value="ICMT"/>
    <property type="match status" value="1"/>
</dbReference>
<evidence type="ECO:0000256" key="7">
    <source>
        <dbReference type="ARBA" id="ARBA00022691"/>
    </source>
</evidence>
<evidence type="ECO:0000256" key="4">
    <source>
        <dbReference type="ARBA" id="ARBA00012151"/>
    </source>
</evidence>
<dbReference type="Pfam" id="PF06374">
    <property type="entry name" value="NDUF_C2"/>
    <property type="match status" value="1"/>
</dbReference>
<dbReference type="GO" id="GO:0006120">
    <property type="term" value="P:mitochondrial electron transport, NADH to ubiquinone"/>
    <property type="evidence" value="ECO:0007669"/>
    <property type="project" value="InterPro"/>
</dbReference>
<comment type="catalytic activity">
    <reaction evidence="1 13">
        <text>[protein]-C-terminal S-[(2E,6E)-farnesyl]-L-cysteine + S-adenosyl-L-methionine = [protein]-C-terminal S-[(2E,6E)-farnesyl]-L-cysteine methyl ester + S-adenosyl-L-homocysteine</text>
        <dbReference type="Rhea" id="RHEA:21672"/>
        <dbReference type="Rhea" id="RHEA-COMP:12125"/>
        <dbReference type="Rhea" id="RHEA-COMP:12126"/>
        <dbReference type="ChEBI" id="CHEBI:57856"/>
        <dbReference type="ChEBI" id="CHEBI:59789"/>
        <dbReference type="ChEBI" id="CHEBI:90510"/>
        <dbReference type="ChEBI" id="CHEBI:90511"/>
        <dbReference type="EC" id="2.1.1.100"/>
    </reaction>
</comment>
<keyword evidence="10 13" id="KW-0472">Membrane</keyword>
<evidence type="ECO:0000256" key="5">
    <source>
        <dbReference type="ARBA" id="ARBA00022603"/>
    </source>
</evidence>
<feature type="transmembrane region" description="Helical" evidence="13">
    <location>
        <begin position="29"/>
        <end position="49"/>
    </location>
</feature>
<dbReference type="InterPro" id="IPR007269">
    <property type="entry name" value="ICMT_MeTrfase"/>
</dbReference>
<evidence type="ECO:0000256" key="2">
    <source>
        <dbReference type="ARBA" id="ARBA00004141"/>
    </source>
</evidence>
<dbReference type="PROSITE" id="PS51564">
    <property type="entry name" value="SAM_ICMT"/>
    <property type="match status" value="1"/>
</dbReference>
<dbReference type="EC" id="2.1.1.100" evidence="4 13"/>
<dbReference type="PANTHER" id="PTHR12714">
    <property type="entry name" value="PROTEIN-S ISOPRENYLCYSTEINE O-METHYLTRANSFERASE"/>
    <property type="match status" value="1"/>
</dbReference>
<evidence type="ECO:0000256" key="6">
    <source>
        <dbReference type="ARBA" id="ARBA00022679"/>
    </source>
</evidence>
<evidence type="ECO:0000256" key="10">
    <source>
        <dbReference type="ARBA" id="ARBA00023136"/>
    </source>
</evidence>
<dbReference type="InterPro" id="IPR025770">
    <property type="entry name" value="PPMT_MeTrfase"/>
</dbReference>
<dbReference type="AlphaFoldDB" id="A0A4Y7NK20"/>
<keyword evidence="8 13" id="KW-0812">Transmembrane</keyword>
<dbReference type="GO" id="GO:0005789">
    <property type="term" value="C:endoplasmic reticulum membrane"/>
    <property type="evidence" value="ECO:0007669"/>
    <property type="project" value="UniProtKB-SubCell"/>
</dbReference>
<dbReference type="GO" id="GO:0032259">
    <property type="term" value="P:methylation"/>
    <property type="evidence" value="ECO:0007669"/>
    <property type="project" value="UniProtKB-KW"/>
</dbReference>
<accession>A0A4Y7NK20</accession>
<sequence>MEEKRSTKSDLELFTREITWDPTPTLSKFYSPIAFGAIGFGVALAANLYSRRPLISGIQSLVIGIIVIPQILKDFYTKPEALNQGVPLFCFILTNVLALAVVVCISCILFGNTTLQVALRSHLLGSLLATGLGTIVFGDQAISSLGWYICIMSGFHFSEYIVTSIIRPQTLSIDSFLLNHSKAYAIAAVASWGEFFLEAWLIPSLKEMSFITVTGVIICLAGEVIRKTAMLTAAHNFDHLIRTMREDHHELVTTGIYSIWRHPSYVGWFYWSIGTQIILCNPFCFIAYLIASWTFFNERVHEEERTLLHFFGDEYVDYQSEVPTGLPFIKGFLL</sequence>
<dbReference type="PANTHER" id="PTHR12714:SF9">
    <property type="entry name" value="PROTEIN-S-ISOPRENYLCYSTEINE O-METHYLTRANSFERASE"/>
    <property type="match status" value="1"/>
</dbReference>
<dbReference type="GO" id="GO:0005743">
    <property type="term" value="C:mitochondrial inner membrane"/>
    <property type="evidence" value="ECO:0007669"/>
    <property type="project" value="InterPro"/>
</dbReference>